<reference evidence="1" key="3">
    <citation type="submission" date="2025-09" db="UniProtKB">
        <authorList>
            <consortium name="Ensembl"/>
        </authorList>
    </citation>
    <scope>IDENTIFICATION</scope>
</reference>
<dbReference type="Ensembl" id="ENSCINT00000035976.1">
    <property type="protein sequence ID" value="ENSCINP00000036175.1"/>
    <property type="gene ID" value="ENSCING00000021556.1"/>
</dbReference>
<evidence type="ECO:0000313" key="2">
    <source>
        <dbReference type="Proteomes" id="UP000008144"/>
    </source>
</evidence>
<proteinExistence type="predicted"/>
<evidence type="ECO:0000313" key="1">
    <source>
        <dbReference type="Ensembl" id="ENSCINP00000036175.1"/>
    </source>
</evidence>
<sequence length="44" mass="5196">MGDLFHIHLIIRSRVTMHVFCELSFLVWVMFFLTDNLDSLLVVS</sequence>
<protein>
    <submittedName>
        <fullName evidence="1">Uncharacterized protein</fullName>
    </submittedName>
</protein>
<reference evidence="2" key="1">
    <citation type="journal article" date="2002" name="Science">
        <title>The draft genome of Ciona intestinalis: insights into chordate and vertebrate origins.</title>
        <authorList>
            <person name="Dehal P."/>
            <person name="Satou Y."/>
            <person name="Campbell R.K."/>
            <person name="Chapman J."/>
            <person name="Degnan B."/>
            <person name="De Tomaso A."/>
            <person name="Davidson B."/>
            <person name="Di Gregorio A."/>
            <person name="Gelpke M."/>
            <person name="Goodstein D.M."/>
            <person name="Harafuji N."/>
            <person name="Hastings K.E."/>
            <person name="Ho I."/>
            <person name="Hotta K."/>
            <person name="Huang W."/>
            <person name="Kawashima T."/>
            <person name="Lemaire P."/>
            <person name="Martinez D."/>
            <person name="Meinertzhagen I.A."/>
            <person name="Necula S."/>
            <person name="Nonaka M."/>
            <person name="Putnam N."/>
            <person name="Rash S."/>
            <person name="Saiga H."/>
            <person name="Satake M."/>
            <person name="Terry A."/>
            <person name="Yamada L."/>
            <person name="Wang H.G."/>
            <person name="Awazu S."/>
            <person name="Azumi K."/>
            <person name="Boore J."/>
            <person name="Branno M."/>
            <person name="Chin-Bow S."/>
            <person name="DeSantis R."/>
            <person name="Doyle S."/>
            <person name="Francino P."/>
            <person name="Keys D.N."/>
            <person name="Haga S."/>
            <person name="Hayashi H."/>
            <person name="Hino K."/>
            <person name="Imai K.S."/>
            <person name="Inaba K."/>
            <person name="Kano S."/>
            <person name="Kobayashi K."/>
            <person name="Kobayashi M."/>
            <person name="Lee B.I."/>
            <person name="Makabe K.W."/>
            <person name="Manohar C."/>
            <person name="Matassi G."/>
            <person name="Medina M."/>
            <person name="Mochizuki Y."/>
            <person name="Mount S."/>
            <person name="Morishita T."/>
            <person name="Miura S."/>
            <person name="Nakayama A."/>
            <person name="Nishizaka S."/>
            <person name="Nomoto H."/>
            <person name="Ohta F."/>
            <person name="Oishi K."/>
            <person name="Rigoutsos I."/>
            <person name="Sano M."/>
            <person name="Sasaki A."/>
            <person name="Sasakura Y."/>
            <person name="Shoguchi E."/>
            <person name="Shin-i T."/>
            <person name="Spagnuolo A."/>
            <person name="Stainier D."/>
            <person name="Suzuki M.M."/>
            <person name="Tassy O."/>
            <person name="Takatori N."/>
            <person name="Tokuoka M."/>
            <person name="Yagi K."/>
            <person name="Yoshizaki F."/>
            <person name="Wada S."/>
            <person name="Zhang C."/>
            <person name="Hyatt P.D."/>
            <person name="Larimer F."/>
            <person name="Detter C."/>
            <person name="Doggett N."/>
            <person name="Glavina T."/>
            <person name="Hawkins T."/>
            <person name="Richardson P."/>
            <person name="Lucas S."/>
            <person name="Kohara Y."/>
            <person name="Levine M."/>
            <person name="Satoh N."/>
            <person name="Rokhsar D.S."/>
        </authorList>
    </citation>
    <scope>NUCLEOTIDE SEQUENCE [LARGE SCALE GENOMIC DNA]</scope>
</reference>
<dbReference type="Proteomes" id="UP000008144">
    <property type="component" value="Unassembled WGS sequence"/>
</dbReference>
<keyword evidence="2" id="KW-1185">Reference proteome</keyword>
<dbReference type="InParanoid" id="H2Y2P0"/>
<accession>H2Y2P0</accession>
<organism evidence="1 2">
    <name type="scientific">Ciona intestinalis</name>
    <name type="common">Transparent sea squirt</name>
    <name type="synonym">Ascidia intestinalis</name>
    <dbReference type="NCBI Taxonomy" id="7719"/>
    <lineage>
        <taxon>Eukaryota</taxon>
        <taxon>Metazoa</taxon>
        <taxon>Chordata</taxon>
        <taxon>Tunicata</taxon>
        <taxon>Ascidiacea</taxon>
        <taxon>Phlebobranchia</taxon>
        <taxon>Cionidae</taxon>
        <taxon>Ciona</taxon>
    </lineage>
</organism>
<reference evidence="1" key="2">
    <citation type="submission" date="2025-08" db="UniProtKB">
        <authorList>
            <consortium name="Ensembl"/>
        </authorList>
    </citation>
    <scope>IDENTIFICATION</scope>
</reference>
<name>H2Y2P0_CIOIN</name>
<dbReference type="AlphaFoldDB" id="H2Y2P0"/>
<dbReference type="HOGENOM" id="CLU_3224260_0_0_1"/>